<evidence type="ECO:0000313" key="5">
    <source>
        <dbReference type="Proteomes" id="UP000441354"/>
    </source>
</evidence>
<name>A0A7V7RQW4_9BACI</name>
<accession>A0A7V7RQW4</accession>
<dbReference type="InterPro" id="IPR027417">
    <property type="entry name" value="P-loop_NTPase"/>
</dbReference>
<dbReference type="SUPFAM" id="SSF158791">
    <property type="entry name" value="MgtE N-terminal domain-like"/>
    <property type="match status" value="1"/>
</dbReference>
<feature type="coiled-coil region" evidence="1">
    <location>
        <begin position="65"/>
        <end position="137"/>
    </location>
</feature>
<dbReference type="EMBL" id="WBOT01000001">
    <property type="protein sequence ID" value="KAB2335422.1"/>
    <property type="molecule type" value="Genomic_DNA"/>
</dbReference>
<feature type="transmembrane region" description="Helical" evidence="2">
    <location>
        <begin position="20"/>
        <end position="42"/>
    </location>
</feature>
<reference evidence="4 5" key="1">
    <citation type="journal article" date="2014" name="Arch. Microbiol.">
        <title>Bacillus mesophilum sp. nov., strain IITR-54T, a novel 4-chlorobiphenyl dechlorinating bacterium.</title>
        <authorList>
            <person name="Manickam N."/>
            <person name="Singh N.K."/>
            <person name="Bajaj A."/>
            <person name="Kumar R.M."/>
            <person name="Kaur G."/>
            <person name="Kaur N."/>
            <person name="Bala M."/>
            <person name="Kumar A."/>
            <person name="Mayilraj S."/>
        </authorList>
    </citation>
    <scope>NUCLEOTIDE SEQUENCE [LARGE SCALE GENOMIC DNA]</scope>
    <source>
        <strain evidence="4 5">IITR-54</strain>
    </source>
</reference>
<evidence type="ECO:0000256" key="2">
    <source>
        <dbReference type="SAM" id="Phobius"/>
    </source>
</evidence>
<dbReference type="AlphaFoldDB" id="A0A7V7RQW4"/>
<dbReference type="RefSeq" id="WP_151572063.1">
    <property type="nucleotide sequence ID" value="NZ_WBOT01000001.1"/>
</dbReference>
<evidence type="ECO:0000313" key="4">
    <source>
        <dbReference type="EMBL" id="KAB2335422.1"/>
    </source>
</evidence>
<keyword evidence="2" id="KW-1133">Transmembrane helix</keyword>
<sequence length="204" mass="23303">MGKKNELEGNQNTTSKFQKFLYWFLIPLLFALAVMLLVFTLLGHNVFQVTKEYGQRIPILSALFTEDQNASMEEFENKVFELEADIKDREARITQLEGQLETKDLDIERAQLEKERLQQEIDELRAMRDENKRAFKDIIKTYETISAKKAAPIITEMEDSEAVRILANVKPDTLASIMENLDPANAARMTGLLTAAKDNEDGAE</sequence>
<gene>
    <name evidence="4" type="ORF">F7732_02285</name>
</gene>
<proteinExistence type="predicted"/>
<keyword evidence="1" id="KW-0175">Coiled coil</keyword>
<keyword evidence="5" id="KW-1185">Reference proteome</keyword>
<keyword evidence="2" id="KW-0812">Transmembrane</keyword>
<evidence type="ECO:0000259" key="3">
    <source>
        <dbReference type="Pfam" id="PF03448"/>
    </source>
</evidence>
<dbReference type="Gene3D" id="3.40.50.300">
    <property type="entry name" value="P-loop containing nucleotide triphosphate hydrolases"/>
    <property type="match status" value="1"/>
</dbReference>
<evidence type="ECO:0000256" key="1">
    <source>
        <dbReference type="SAM" id="Coils"/>
    </source>
</evidence>
<dbReference type="Proteomes" id="UP000441354">
    <property type="component" value="Unassembled WGS sequence"/>
</dbReference>
<organism evidence="4 5">
    <name type="scientific">Bacillus mesophilum</name>
    <dbReference type="NCBI Taxonomy" id="1071718"/>
    <lineage>
        <taxon>Bacteria</taxon>
        <taxon>Bacillati</taxon>
        <taxon>Bacillota</taxon>
        <taxon>Bacilli</taxon>
        <taxon>Bacillales</taxon>
        <taxon>Bacillaceae</taxon>
        <taxon>Bacillus</taxon>
    </lineage>
</organism>
<feature type="domain" description="Magnesium transporter MgtE intracellular" evidence="3">
    <location>
        <begin position="138"/>
        <end position="194"/>
    </location>
</feature>
<dbReference type="InterPro" id="IPR006668">
    <property type="entry name" value="Mg_transptr_MgtE_intracell_dom"/>
</dbReference>
<keyword evidence="2" id="KW-0472">Membrane</keyword>
<protein>
    <recommendedName>
        <fullName evidence="3">Magnesium transporter MgtE intracellular domain-containing protein</fullName>
    </recommendedName>
</protein>
<dbReference type="Pfam" id="PF03448">
    <property type="entry name" value="MgtE_N"/>
    <property type="match status" value="1"/>
</dbReference>
<dbReference type="OrthoDB" id="1724615at2"/>
<comment type="caution">
    <text evidence="4">The sequence shown here is derived from an EMBL/GenBank/DDBJ whole genome shotgun (WGS) entry which is preliminary data.</text>
</comment>